<protein>
    <submittedName>
        <fullName evidence="2">Putative membrane protein</fullName>
    </submittedName>
</protein>
<dbReference type="KEGG" id="clt:CM240_2898"/>
<dbReference type="Proteomes" id="UP000019426">
    <property type="component" value="Chromosome M2/40_rep2"/>
</dbReference>
<keyword evidence="1" id="KW-0472">Membrane</keyword>
<dbReference type="EMBL" id="HG917869">
    <property type="protein sequence ID" value="CDM70015.1"/>
    <property type="molecule type" value="Genomic_DNA"/>
</dbReference>
<sequence>MGAIALTFPFMVIDYIYVVIAFILWLKNLFIDYKRNGSSLELYEEQLKKAGILCCIWISGINIPYFVCMKIHNNQLNLLTLLFIIFCSIFLIKSIKNPQRMFINHILFIIAFITEIYIIIRYMPLFNVSLKDLIFTIKLNLPIIIIPISYIVSNGYNKKYFLKYSLLYFVIAILIAITDIFFLP</sequence>
<dbReference type="RefSeq" id="WP_044040187.1">
    <property type="nucleotide sequence ID" value="NZ_HG917869.1"/>
</dbReference>
<organism evidence="2 3">
    <name type="scientific">Clostridium bornimense</name>
    <dbReference type="NCBI Taxonomy" id="1216932"/>
    <lineage>
        <taxon>Bacteria</taxon>
        <taxon>Bacillati</taxon>
        <taxon>Bacillota</taxon>
        <taxon>Clostridia</taxon>
        <taxon>Eubacteriales</taxon>
        <taxon>Clostridiaceae</taxon>
        <taxon>Clostridium</taxon>
    </lineage>
</organism>
<dbReference type="HOGENOM" id="CLU_1465783_0_0_9"/>
<gene>
    <name evidence="2" type="ORF">CM240_2898</name>
</gene>
<keyword evidence="1" id="KW-1133">Transmembrane helix</keyword>
<feature type="transmembrane region" description="Helical" evidence="1">
    <location>
        <begin position="6"/>
        <end position="26"/>
    </location>
</feature>
<name>W6SJW3_9CLOT</name>
<keyword evidence="1" id="KW-0812">Transmembrane</keyword>
<reference evidence="2 3" key="1">
    <citation type="submission" date="2013-11" db="EMBL/GenBank/DDBJ databases">
        <title>Complete genome sequence of Clostridum sp. M2/40.</title>
        <authorList>
            <person name="Wibberg D."/>
            <person name="Puehler A."/>
            <person name="Schlueter A."/>
        </authorList>
    </citation>
    <scope>NUCLEOTIDE SEQUENCE [LARGE SCALE GENOMIC DNA]</scope>
    <source>
        <strain evidence="3">M2/40</strain>
    </source>
</reference>
<feature type="transmembrane region" description="Helical" evidence="1">
    <location>
        <begin position="164"/>
        <end position="183"/>
    </location>
</feature>
<dbReference type="AlphaFoldDB" id="W6SJW3"/>
<feature type="transmembrane region" description="Helical" evidence="1">
    <location>
        <begin position="102"/>
        <end position="120"/>
    </location>
</feature>
<proteinExistence type="predicted"/>
<feature type="transmembrane region" description="Helical" evidence="1">
    <location>
        <begin position="132"/>
        <end position="152"/>
    </location>
</feature>
<evidence type="ECO:0000256" key="1">
    <source>
        <dbReference type="SAM" id="Phobius"/>
    </source>
</evidence>
<feature type="transmembrane region" description="Helical" evidence="1">
    <location>
        <begin position="78"/>
        <end position="95"/>
    </location>
</feature>
<feature type="transmembrane region" description="Helical" evidence="1">
    <location>
        <begin position="47"/>
        <end position="66"/>
    </location>
</feature>
<keyword evidence="3" id="KW-1185">Reference proteome</keyword>
<evidence type="ECO:0000313" key="3">
    <source>
        <dbReference type="Proteomes" id="UP000019426"/>
    </source>
</evidence>
<evidence type="ECO:0000313" key="2">
    <source>
        <dbReference type="EMBL" id="CDM70015.1"/>
    </source>
</evidence>
<accession>W6SJW3</accession>
<dbReference type="PATRIC" id="fig|1216932.3.peg.2863"/>